<sequence>MHYLIIMTMGGFVTIILFEIRRIQKVLFLATKVWNFKALYDGACVAGEVGWGPTNKRSMLNIEKSY</sequence>
<dbReference type="AlphaFoldDB" id="A0A822Y531"/>
<accession>A0A822Y531</accession>
<name>A0A822Y531_NELNU</name>
<comment type="caution">
    <text evidence="1">The sequence shown here is derived from an EMBL/GenBank/DDBJ whole genome shotgun (WGS) entry which is preliminary data.</text>
</comment>
<evidence type="ECO:0000313" key="1">
    <source>
        <dbReference type="EMBL" id="DAD27650.1"/>
    </source>
</evidence>
<dbReference type="EMBL" id="DUZY01000002">
    <property type="protein sequence ID" value="DAD27650.1"/>
    <property type="molecule type" value="Genomic_DNA"/>
</dbReference>
<dbReference type="Proteomes" id="UP000607653">
    <property type="component" value="Unassembled WGS sequence"/>
</dbReference>
<evidence type="ECO:0000313" key="2">
    <source>
        <dbReference type="Proteomes" id="UP000607653"/>
    </source>
</evidence>
<reference evidence="1 2" key="1">
    <citation type="journal article" date="2020" name="Mol. Biol. Evol.">
        <title>Distinct Expression and Methylation Patterns for Genes with Different Fates following a Single Whole-Genome Duplication in Flowering Plants.</title>
        <authorList>
            <person name="Shi T."/>
            <person name="Rahmani R.S."/>
            <person name="Gugger P.F."/>
            <person name="Wang M."/>
            <person name="Li H."/>
            <person name="Zhang Y."/>
            <person name="Li Z."/>
            <person name="Wang Q."/>
            <person name="Van de Peer Y."/>
            <person name="Marchal K."/>
            <person name="Chen J."/>
        </authorList>
    </citation>
    <scope>NUCLEOTIDE SEQUENCE [LARGE SCALE GENOMIC DNA]</scope>
    <source>
        <tissue evidence="1">Leaf</tissue>
    </source>
</reference>
<organism evidence="1 2">
    <name type="scientific">Nelumbo nucifera</name>
    <name type="common">Sacred lotus</name>
    <dbReference type="NCBI Taxonomy" id="4432"/>
    <lineage>
        <taxon>Eukaryota</taxon>
        <taxon>Viridiplantae</taxon>
        <taxon>Streptophyta</taxon>
        <taxon>Embryophyta</taxon>
        <taxon>Tracheophyta</taxon>
        <taxon>Spermatophyta</taxon>
        <taxon>Magnoliopsida</taxon>
        <taxon>Proteales</taxon>
        <taxon>Nelumbonaceae</taxon>
        <taxon>Nelumbo</taxon>
    </lineage>
</organism>
<keyword evidence="2" id="KW-1185">Reference proteome</keyword>
<proteinExistence type="predicted"/>
<gene>
    <name evidence="1" type="ORF">HUJ06_029118</name>
</gene>
<protein>
    <submittedName>
        <fullName evidence="1">Uncharacterized protein</fullName>
    </submittedName>
</protein>